<evidence type="ECO:0000256" key="8">
    <source>
        <dbReference type="ARBA" id="ARBA00023125"/>
    </source>
</evidence>
<dbReference type="Gene3D" id="3.90.320.10">
    <property type="match status" value="1"/>
</dbReference>
<dbReference type="RefSeq" id="WP_217807762.1">
    <property type="nucleotide sequence ID" value="NZ_FWFR01000001.1"/>
</dbReference>
<keyword evidence="7 15" id="KW-0067">ATP-binding</keyword>
<dbReference type="Pfam" id="PF00580">
    <property type="entry name" value="UvrD-helicase"/>
    <property type="match status" value="1"/>
</dbReference>
<feature type="compositionally biased region" description="Low complexity" evidence="16">
    <location>
        <begin position="933"/>
        <end position="960"/>
    </location>
</feature>
<dbReference type="InterPro" id="IPR000212">
    <property type="entry name" value="DNA_helicase_UvrD/REP"/>
</dbReference>
<evidence type="ECO:0000313" key="19">
    <source>
        <dbReference type="EMBL" id="SLN22227.1"/>
    </source>
</evidence>
<dbReference type="GO" id="GO:0016887">
    <property type="term" value="F:ATP hydrolysis activity"/>
    <property type="evidence" value="ECO:0007669"/>
    <property type="project" value="RHEA"/>
</dbReference>
<keyword evidence="4 15" id="KW-0378">Hydrolase</keyword>
<dbReference type="AlphaFoldDB" id="A0A1Y5RT85"/>
<keyword evidence="8" id="KW-0238">DNA-binding</keyword>
<keyword evidence="3" id="KW-0227">DNA damage</keyword>
<keyword evidence="9" id="KW-0234">DNA repair</keyword>
<evidence type="ECO:0000256" key="1">
    <source>
        <dbReference type="ARBA" id="ARBA00022722"/>
    </source>
</evidence>
<dbReference type="Gene3D" id="3.30.160.800">
    <property type="match status" value="1"/>
</dbReference>
<reference evidence="19 20" key="1">
    <citation type="submission" date="2017-03" db="EMBL/GenBank/DDBJ databases">
        <authorList>
            <person name="Afonso C.L."/>
            <person name="Miller P.J."/>
            <person name="Scott M.A."/>
            <person name="Spackman E."/>
            <person name="Goraichik I."/>
            <person name="Dimitrov K.M."/>
            <person name="Suarez D.L."/>
            <person name="Swayne D.E."/>
        </authorList>
    </citation>
    <scope>NUCLEOTIDE SEQUENCE [LARGE SCALE GENOMIC DNA]</scope>
    <source>
        <strain evidence="19 20">CECT 7691</strain>
    </source>
</reference>
<dbReference type="InterPro" id="IPR014151">
    <property type="entry name" value="DNA_helicase_AddA"/>
</dbReference>
<evidence type="ECO:0000256" key="14">
    <source>
        <dbReference type="ARBA" id="ARBA00048988"/>
    </source>
</evidence>
<evidence type="ECO:0000256" key="16">
    <source>
        <dbReference type="SAM" id="MobiDB-lite"/>
    </source>
</evidence>
<dbReference type="EMBL" id="FWFR01000001">
    <property type="protein sequence ID" value="SLN22227.1"/>
    <property type="molecule type" value="Genomic_DNA"/>
</dbReference>
<dbReference type="SUPFAM" id="SSF52540">
    <property type="entry name" value="P-loop containing nucleoside triphosphate hydrolases"/>
    <property type="match status" value="1"/>
</dbReference>
<evidence type="ECO:0000259" key="17">
    <source>
        <dbReference type="PROSITE" id="PS51198"/>
    </source>
</evidence>
<evidence type="ECO:0000259" key="18">
    <source>
        <dbReference type="PROSITE" id="PS51217"/>
    </source>
</evidence>
<dbReference type="InterPro" id="IPR014017">
    <property type="entry name" value="DNA_helicase_UvrD-like_C"/>
</dbReference>
<dbReference type="NCBIfam" id="TIGR02784">
    <property type="entry name" value="addA_alphas"/>
    <property type="match status" value="1"/>
</dbReference>
<evidence type="ECO:0000256" key="7">
    <source>
        <dbReference type="ARBA" id="ARBA00022840"/>
    </source>
</evidence>
<dbReference type="InParanoid" id="A0A1Y5RT85"/>
<dbReference type="Gene3D" id="1.10.486.10">
    <property type="entry name" value="PCRA, domain 4"/>
    <property type="match status" value="1"/>
</dbReference>
<dbReference type="Pfam" id="PF13361">
    <property type="entry name" value="UvrD_C"/>
    <property type="match status" value="1"/>
</dbReference>
<dbReference type="GO" id="GO:0033202">
    <property type="term" value="C:DNA helicase complex"/>
    <property type="evidence" value="ECO:0007669"/>
    <property type="project" value="TreeGrafter"/>
</dbReference>
<dbReference type="PROSITE" id="PS51217">
    <property type="entry name" value="UVRD_HELICASE_CTER"/>
    <property type="match status" value="1"/>
</dbReference>
<feature type="region of interest" description="Disordered" evidence="16">
    <location>
        <begin position="896"/>
        <end position="965"/>
    </location>
</feature>
<dbReference type="GO" id="GO:0000725">
    <property type="term" value="P:recombinational repair"/>
    <property type="evidence" value="ECO:0007669"/>
    <property type="project" value="TreeGrafter"/>
</dbReference>
<feature type="domain" description="UvrD-like helicase ATP-binding" evidence="17">
    <location>
        <begin position="1"/>
        <end position="483"/>
    </location>
</feature>
<dbReference type="InterPro" id="IPR027417">
    <property type="entry name" value="P-loop_NTPase"/>
</dbReference>
<gene>
    <name evidence="19" type="primary">addA</name>
    <name evidence="19" type="ORF">OCH7691_00583</name>
</gene>
<accession>A0A1Y5RT85</accession>
<dbReference type="PROSITE" id="PS51198">
    <property type="entry name" value="UVRD_HELICASE_ATP_BIND"/>
    <property type="match status" value="1"/>
</dbReference>
<organism evidence="19 20">
    <name type="scientific">Oceanibacterium hippocampi</name>
    <dbReference type="NCBI Taxonomy" id="745714"/>
    <lineage>
        <taxon>Bacteria</taxon>
        <taxon>Pseudomonadati</taxon>
        <taxon>Pseudomonadota</taxon>
        <taxon>Alphaproteobacteria</taxon>
        <taxon>Sneathiellales</taxon>
        <taxon>Sneathiellaceae</taxon>
        <taxon>Oceanibacterium</taxon>
    </lineage>
</organism>
<keyword evidence="5 15" id="KW-0347">Helicase</keyword>
<evidence type="ECO:0000256" key="10">
    <source>
        <dbReference type="ARBA" id="ARBA00023235"/>
    </source>
</evidence>
<evidence type="ECO:0000256" key="11">
    <source>
        <dbReference type="ARBA" id="ARBA00034617"/>
    </source>
</evidence>
<dbReference type="Gene3D" id="3.40.50.300">
    <property type="entry name" value="P-loop containing nucleotide triphosphate hydrolases"/>
    <property type="match status" value="3"/>
</dbReference>
<dbReference type="SUPFAM" id="SSF52980">
    <property type="entry name" value="Restriction endonuclease-like"/>
    <property type="match status" value="1"/>
</dbReference>
<evidence type="ECO:0000256" key="13">
    <source>
        <dbReference type="ARBA" id="ARBA00034923"/>
    </source>
</evidence>
<feature type="binding site" evidence="15">
    <location>
        <begin position="19"/>
        <end position="26"/>
    </location>
    <ligand>
        <name>ATP</name>
        <dbReference type="ChEBI" id="CHEBI:30616"/>
    </ligand>
</feature>
<evidence type="ECO:0000256" key="5">
    <source>
        <dbReference type="ARBA" id="ARBA00022806"/>
    </source>
</evidence>
<feature type="domain" description="UvrD-like helicase C-terminal" evidence="18">
    <location>
        <begin position="513"/>
        <end position="786"/>
    </location>
</feature>
<dbReference type="GO" id="GO:0003677">
    <property type="term" value="F:DNA binding"/>
    <property type="evidence" value="ECO:0007669"/>
    <property type="project" value="UniProtKB-KW"/>
</dbReference>
<proteinExistence type="predicted"/>
<dbReference type="InterPro" id="IPR038726">
    <property type="entry name" value="PDDEXK_AddAB-type"/>
</dbReference>
<dbReference type="InterPro" id="IPR014016">
    <property type="entry name" value="UvrD-like_ATP-bd"/>
</dbReference>
<dbReference type="InterPro" id="IPR011604">
    <property type="entry name" value="PDDEXK-like_dom_sf"/>
</dbReference>
<keyword evidence="20" id="KW-1185">Reference proteome</keyword>
<sequence length="1130" mass="124823">MTIEQRRAADPASSVWVSASAGSGKTRVLVDRTLRLLLEGVAPERILCITFTKAAAAEMANRLSAELGRWTAWDDDRLGQEIEALEGDRPGPERLASARRLFARVLDTPGGLKLRTIHSFCESILGRFPVEADLAPHFEVLDERGAAELMSESLDGVLARAKDDPDGRLGTALAAISARVSEQDFHAIVRDFLGQRGRFGGQFADEQALAGSVDRLRRYLGLAEGEDADSLRRDACRDDAFDPPALRRAVEALLQGGKTDGERAAAMADWLAADTEGRLDRLDGYLDQFFTRAGAARARLATAGALKADPGVADILSTELARLETLRERLRAASVFASSAALLELGATIVRLYEAEKSRLARLDFDDLILKTRDLLAHPGRAPWVLFKLDGGLDHVLIDEAQDTSPAQWEIVQHLVEEFFAGEGVRGTERTLFVVGDEKQSIYSFQGADLAAFEARRRFFSDRVREAAQRWDEVPLSRSFRSIPVVLDLVDRCFEPAAVREGVIARGDWVRHVAHRATDGGLVELWPPVVPGPATPTEPWAPPLEQQSARSADAVLARRIAERIRGWLESGEPLAAKGRPVQPGDIMILVRRRSAFFEEMVRALKLARVPVAGADRMVLTEQLAVMDLLSLARFLLLPEDELSLAEVLKGPLVGFDDDALFDLAYGRTGKLWPTLVGRREERPDFGAAHDLLAGLLARVDYDPPFELFARLLGAGGGRRRLLARLGPEANDPIDEFLNLALLYQRRETPSLQGFLHWIEAGSADVKRDLEQGRNEVRVLTVHGAKGLQAPIVFLPDTCGTPPHDPRLLWDHFEGRPVMLWPVRSADRDVRATALIEQSRTARDEEYRRLLYVAMTRAEDRLYVCGWEGKRGRQEGCWYDLIAPAFDTARTEELTLPSGDTVRRITQSQSREIEGSGAADEVAEAAPMPDWIDRLPAAEPRPSRPLAPSRSPSAERAARSPVGAESERRFRRGRIVHTLLERLPELPAETRAEAAARWLAMPGHGLDGDERREIADEVLAILGAAEFAPLFAAGSRAEVPLIGLVGGEVVAGQVDRIVVEAEQILIVDYKSNRPSPRRIEDVPALYLRQMALYRALLGEIYPGRRIRCLLLWTDAPHLMELPADRLASALP</sequence>
<evidence type="ECO:0000256" key="6">
    <source>
        <dbReference type="ARBA" id="ARBA00022839"/>
    </source>
</evidence>
<dbReference type="Proteomes" id="UP000193200">
    <property type="component" value="Unassembled WGS sequence"/>
</dbReference>
<keyword evidence="6" id="KW-0269">Exonuclease</keyword>
<comment type="catalytic activity">
    <reaction evidence="14">
        <text>ATP + H2O = ADP + phosphate + H(+)</text>
        <dbReference type="Rhea" id="RHEA:13065"/>
        <dbReference type="ChEBI" id="CHEBI:15377"/>
        <dbReference type="ChEBI" id="CHEBI:15378"/>
        <dbReference type="ChEBI" id="CHEBI:30616"/>
        <dbReference type="ChEBI" id="CHEBI:43474"/>
        <dbReference type="ChEBI" id="CHEBI:456216"/>
        <dbReference type="EC" id="5.6.2.4"/>
    </reaction>
</comment>
<evidence type="ECO:0000256" key="3">
    <source>
        <dbReference type="ARBA" id="ARBA00022763"/>
    </source>
</evidence>
<protein>
    <recommendedName>
        <fullName evidence="12">DNA 3'-5' helicase</fullName>
        <ecNumber evidence="12">5.6.2.4</ecNumber>
    </recommendedName>
    <alternativeName>
        <fullName evidence="13">DNA 3'-5' helicase II</fullName>
    </alternativeName>
</protein>
<keyword evidence="1" id="KW-0540">Nuclease</keyword>
<evidence type="ECO:0000256" key="2">
    <source>
        <dbReference type="ARBA" id="ARBA00022741"/>
    </source>
</evidence>
<evidence type="ECO:0000313" key="20">
    <source>
        <dbReference type="Proteomes" id="UP000193200"/>
    </source>
</evidence>
<dbReference type="GO" id="GO:0004527">
    <property type="term" value="F:exonuclease activity"/>
    <property type="evidence" value="ECO:0007669"/>
    <property type="project" value="UniProtKB-KW"/>
</dbReference>
<comment type="catalytic activity">
    <reaction evidence="11">
        <text>Couples ATP hydrolysis with the unwinding of duplex DNA by translocating in the 3'-5' direction.</text>
        <dbReference type="EC" id="5.6.2.4"/>
    </reaction>
</comment>
<dbReference type="GO" id="GO:0043138">
    <property type="term" value="F:3'-5' DNA helicase activity"/>
    <property type="evidence" value="ECO:0007669"/>
    <property type="project" value="UniProtKB-EC"/>
</dbReference>
<keyword evidence="2 15" id="KW-0547">Nucleotide-binding</keyword>
<dbReference type="PANTHER" id="PTHR11070">
    <property type="entry name" value="UVRD / RECB / PCRA DNA HELICASE FAMILY MEMBER"/>
    <property type="match status" value="1"/>
</dbReference>
<dbReference type="InterPro" id="IPR011335">
    <property type="entry name" value="Restrct_endonuc-II-like"/>
</dbReference>
<evidence type="ECO:0000256" key="12">
    <source>
        <dbReference type="ARBA" id="ARBA00034808"/>
    </source>
</evidence>
<dbReference type="GO" id="GO:0005829">
    <property type="term" value="C:cytosol"/>
    <property type="evidence" value="ECO:0007669"/>
    <property type="project" value="TreeGrafter"/>
</dbReference>
<name>A0A1Y5RT85_9PROT</name>
<dbReference type="GO" id="GO:0005524">
    <property type="term" value="F:ATP binding"/>
    <property type="evidence" value="ECO:0007669"/>
    <property type="project" value="UniProtKB-UniRule"/>
</dbReference>
<dbReference type="Pfam" id="PF12705">
    <property type="entry name" value="PDDEXK_1"/>
    <property type="match status" value="1"/>
</dbReference>
<evidence type="ECO:0000256" key="4">
    <source>
        <dbReference type="ARBA" id="ARBA00022801"/>
    </source>
</evidence>
<dbReference type="PANTHER" id="PTHR11070:SF2">
    <property type="entry name" value="ATP-DEPENDENT DNA HELICASE SRS2"/>
    <property type="match status" value="1"/>
</dbReference>
<evidence type="ECO:0000256" key="9">
    <source>
        <dbReference type="ARBA" id="ARBA00023204"/>
    </source>
</evidence>
<keyword evidence="10" id="KW-0413">Isomerase</keyword>
<dbReference type="EC" id="5.6.2.4" evidence="12"/>
<evidence type="ECO:0000256" key="15">
    <source>
        <dbReference type="PROSITE-ProRule" id="PRU00560"/>
    </source>
</evidence>